<sequence>MNAKRSISAALLILTGIAPANQTLESNLRTNGPGVQVAFESVRAVLQNSSAVIQRGNKEIAYGTVMSAQGVILTKASEIGDASGLTVTVGTQVFKNPALLGTDTTWDVALLKVDAQGLTPVQLATDLPDPDRGTWVVANGATSRLKRRPQVGIISANAREIFPSGGVVIGVTFKEDEESKELLVKEVHEGSGAATAGIKIGDVIVAVGGQDVADHDGLAKAVEKRRIGEDLEVTVQREGKKITMTVRLSGRTDLFEEELTRNDQMSGAFSPRRSGFPRVIQHDIIANRSTIGGPVFDLDGRCLGMNIARANRCETFAIPAGDLRSLADRLMTQAGVK</sequence>
<comment type="similarity">
    <text evidence="1">Belongs to the peptidase S1C family.</text>
</comment>
<dbReference type="Gene3D" id="2.30.42.10">
    <property type="match status" value="1"/>
</dbReference>
<reference evidence="4" key="1">
    <citation type="submission" date="2022-10" db="EMBL/GenBank/DDBJ databases">
        <title>Luteolibacter sp. GHJ8, whole genome shotgun sequencing project.</title>
        <authorList>
            <person name="Zhao G."/>
            <person name="Shen L."/>
        </authorList>
    </citation>
    <scope>NUCLEOTIDE SEQUENCE</scope>
    <source>
        <strain evidence="4">GHJ8</strain>
    </source>
</reference>
<dbReference type="InterPro" id="IPR009003">
    <property type="entry name" value="Peptidase_S1_PA"/>
</dbReference>
<evidence type="ECO:0000256" key="1">
    <source>
        <dbReference type="ARBA" id="ARBA00010541"/>
    </source>
</evidence>
<dbReference type="EMBL" id="JAPDDR010000001">
    <property type="protein sequence ID" value="MCW1912157.1"/>
    <property type="molecule type" value="Genomic_DNA"/>
</dbReference>
<evidence type="ECO:0000259" key="3">
    <source>
        <dbReference type="PROSITE" id="PS50106"/>
    </source>
</evidence>
<comment type="caution">
    <text evidence="4">The sequence shown here is derived from an EMBL/GenBank/DDBJ whole genome shotgun (WGS) entry which is preliminary data.</text>
</comment>
<dbReference type="InterPro" id="IPR036034">
    <property type="entry name" value="PDZ_sf"/>
</dbReference>
<keyword evidence="4" id="KW-0378">Hydrolase</keyword>
<feature type="signal peptide" evidence="2">
    <location>
        <begin position="1"/>
        <end position="20"/>
    </location>
</feature>
<evidence type="ECO:0000313" key="4">
    <source>
        <dbReference type="EMBL" id="MCW1912157.1"/>
    </source>
</evidence>
<name>A0ABT3FX33_9BACT</name>
<dbReference type="PANTHER" id="PTHR22939">
    <property type="entry name" value="SERINE PROTEASE FAMILY S1C HTRA-RELATED"/>
    <property type="match status" value="1"/>
</dbReference>
<keyword evidence="4" id="KW-0645">Protease</keyword>
<dbReference type="GO" id="GO:0008233">
    <property type="term" value="F:peptidase activity"/>
    <property type="evidence" value="ECO:0007669"/>
    <property type="project" value="UniProtKB-KW"/>
</dbReference>
<dbReference type="InterPro" id="IPR001478">
    <property type="entry name" value="PDZ"/>
</dbReference>
<dbReference type="Gene3D" id="2.40.10.10">
    <property type="entry name" value="Trypsin-like serine proteases"/>
    <property type="match status" value="2"/>
</dbReference>
<evidence type="ECO:0000256" key="2">
    <source>
        <dbReference type="SAM" id="SignalP"/>
    </source>
</evidence>
<dbReference type="RefSeq" id="WP_264510296.1">
    <property type="nucleotide sequence ID" value="NZ_JAPDDR010000001.1"/>
</dbReference>
<dbReference type="SMART" id="SM00228">
    <property type="entry name" value="PDZ"/>
    <property type="match status" value="1"/>
</dbReference>
<dbReference type="InterPro" id="IPR043504">
    <property type="entry name" value="Peptidase_S1_PA_chymotrypsin"/>
</dbReference>
<dbReference type="PANTHER" id="PTHR22939:SF129">
    <property type="entry name" value="SERINE PROTEASE HTRA2, MITOCHONDRIAL"/>
    <property type="match status" value="1"/>
</dbReference>
<feature type="chain" id="PRO_5045052934" evidence="2">
    <location>
        <begin position="21"/>
        <end position="337"/>
    </location>
</feature>
<proteinExistence type="inferred from homology"/>
<dbReference type="GO" id="GO:0006508">
    <property type="term" value="P:proteolysis"/>
    <property type="evidence" value="ECO:0007669"/>
    <property type="project" value="UniProtKB-KW"/>
</dbReference>
<dbReference type="PROSITE" id="PS50106">
    <property type="entry name" value="PDZ"/>
    <property type="match status" value="1"/>
</dbReference>
<dbReference type="SUPFAM" id="SSF50156">
    <property type="entry name" value="PDZ domain-like"/>
    <property type="match status" value="1"/>
</dbReference>
<protein>
    <submittedName>
        <fullName evidence="4">S1C family serine protease</fullName>
    </submittedName>
</protein>
<evidence type="ECO:0000313" key="5">
    <source>
        <dbReference type="Proteomes" id="UP001165653"/>
    </source>
</evidence>
<gene>
    <name evidence="4" type="ORF">OJ996_01145</name>
</gene>
<accession>A0ABT3FX33</accession>
<organism evidence="4 5">
    <name type="scientific">Luteolibacter rhizosphaerae</name>
    <dbReference type="NCBI Taxonomy" id="2989719"/>
    <lineage>
        <taxon>Bacteria</taxon>
        <taxon>Pseudomonadati</taxon>
        <taxon>Verrucomicrobiota</taxon>
        <taxon>Verrucomicrobiia</taxon>
        <taxon>Verrucomicrobiales</taxon>
        <taxon>Verrucomicrobiaceae</taxon>
        <taxon>Luteolibacter</taxon>
    </lineage>
</organism>
<keyword evidence="2" id="KW-0732">Signal</keyword>
<dbReference type="SUPFAM" id="SSF50494">
    <property type="entry name" value="Trypsin-like serine proteases"/>
    <property type="match status" value="1"/>
</dbReference>
<dbReference type="Proteomes" id="UP001165653">
    <property type="component" value="Unassembled WGS sequence"/>
</dbReference>
<feature type="domain" description="PDZ" evidence="3">
    <location>
        <begin position="164"/>
        <end position="239"/>
    </location>
</feature>
<keyword evidence="5" id="KW-1185">Reference proteome</keyword>
<dbReference type="Pfam" id="PF13180">
    <property type="entry name" value="PDZ_2"/>
    <property type="match status" value="1"/>
</dbReference>